<dbReference type="InterPro" id="IPR050585">
    <property type="entry name" value="Xaa-Pro_dipeptidyl-ppase/CocE"/>
</dbReference>
<dbReference type="AlphaFoldDB" id="A0A975D0W6"/>
<evidence type="ECO:0000313" key="4">
    <source>
        <dbReference type="Proteomes" id="UP000664914"/>
    </source>
</evidence>
<accession>A0A975D0W6</accession>
<gene>
    <name evidence="3" type="ORF">HRJ34_17815</name>
</gene>
<dbReference type="PANTHER" id="PTHR43056:SF10">
    <property type="entry name" value="COCE_NOND FAMILY, PUTATIVE (AFU_ORTHOLOGUE AFUA_7G00600)-RELATED"/>
    <property type="match status" value="1"/>
</dbReference>
<dbReference type="InterPro" id="IPR005674">
    <property type="entry name" value="CocE/Ser_esterase"/>
</dbReference>
<dbReference type="Pfam" id="PF02129">
    <property type="entry name" value="Peptidase_S15"/>
    <property type="match status" value="1"/>
</dbReference>
<dbReference type="Gene3D" id="2.60.120.260">
    <property type="entry name" value="Galactose-binding domain-like"/>
    <property type="match status" value="1"/>
</dbReference>
<evidence type="ECO:0000256" key="1">
    <source>
        <dbReference type="ARBA" id="ARBA00022801"/>
    </source>
</evidence>
<dbReference type="InterPro" id="IPR008979">
    <property type="entry name" value="Galactose-bd-like_sf"/>
</dbReference>
<dbReference type="SUPFAM" id="SSF53474">
    <property type="entry name" value="alpha/beta-Hydrolases"/>
    <property type="match status" value="1"/>
</dbReference>
<dbReference type="EMBL" id="CP059319">
    <property type="protein sequence ID" value="QTH20201.1"/>
    <property type="molecule type" value="Genomic_DNA"/>
</dbReference>
<protein>
    <submittedName>
        <fullName evidence="3">CocE/NonD family hydrolase</fullName>
    </submittedName>
</protein>
<organism evidence="3 4">
    <name type="scientific">Rhizorhabdus wittichii</name>
    <dbReference type="NCBI Taxonomy" id="160791"/>
    <lineage>
        <taxon>Bacteria</taxon>
        <taxon>Pseudomonadati</taxon>
        <taxon>Pseudomonadota</taxon>
        <taxon>Alphaproteobacteria</taxon>
        <taxon>Sphingomonadales</taxon>
        <taxon>Sphingomonadaceae</taxon>
        <taxon>Rhizorhabdus</taxon>
    </lineage>
</organism>
<dbReference type="PANTHER" id="PTHR43056">
    <property type="entry name" value="PEPTIDASE S9 PROLYL OLIGOPEPTIDASE"/>
    <property type="match status" value="1"/>
</dbReference>
<dbReference type="Gene3D" id="3.40.50.1820">
    <property type="entry name" value="alpha/beta hydrolase"/>
    <property type="match status" value="1"/>
</dbReference>
<dbReference type="InterPro" id="IPR013736">
    <property type="entry name" value="Xaa-Pro_dipept_C"/>
</dbReference>
<dbReference type="RefSeq" id="WP_208632033.1">
    <property type="nucleotide sequence ID" value="NZ_CP059319.1"/>
</dbReference>
<dbReference type="InterPro" id="IPR029058">
    <property type="entry name" value="AB_hydrolase_fold"/>
</dbReference>
<sequence>MRDGVRLAVTVFSMPSDTARRPAILLFTPYHRAALARKPGDPSAGGPSPDIGSMVRAGFVYVTVDVRGTGASFGVQRSLFSSDELKDGDEIIRWVVAQPWSNGKVGLQGISYNGTAAELILAGGNPAIKAVMAEFTLYDAYAQIIRPGGLLSERFLRTWGGYTRDLNRNTPERSMGARYSERFAGVLPVEGDTVALAQAVAGHDGNVDVYEAAIAAPYKDDEAPVFSAARMSPYSHRRAIRATNVPIYGISGWFDGAYAYGAILRFLNTPNPGSKLVLGPWDHGGAQNISPCAGDRRAGRFDLRAESLRFFDHELNDKPNGFEKQAPVRYYVMCAEQWREARSWPPRSTTLSLYLAPSNGLSGRRPVEKQGGDDFTVALDASSGTASRWVSYVNTGGVAIGYGDRRSQEGKVIAYQSPPLTAGVEVTGHPLVTLHMASDRPAGQLFVYLEDVAPDGSVTYVTEGGLDLAHRRLSRKPAPYRSLTPYRSFARGDARPMTPGLPEEIRLDLWPTAYLFRSGHRIRVSIAGADADNFTPIPAPAPTYRLMRQRHAASRIDLPVVGDFSAAATLQDHK</sequence>
<reference evidence="3" key="1">
    <citation type="submission" date="2020-07" db="EMBL/GenBank/DDBJ databases">
        <authorList>
            <person name="Camacho E."/>
        </authorList>
    </citation>
    <scope>NUCLEOTIDE SEQUENCE</scope>
    <source>
        <strain evidence="3">MPO218</strain>
    </source>
</reference>
<evidence type="ECO:0000259" key="2">
    <source>
        <dbReference type="SMART" id="SM00939"/>
    </source>
</evidence>
<dbReference type="InterPro" id="IPR000383">
    <property type="entry name" value="Xaa-Pro-like_dom"/>
</dbReference>
<dbReference type="Pfam" id="PF08530">
    <property type="entry name" value="PepX_C"/>
    <property type="match status" value="1"/>
</dbReference>
<keyword evidence="1 3" id="KW-0378">Hydrolase</keyword>
<dbReference type="Gene3D" id="1.10.3020.10">
    <property type="entry name" value="alpha-amino acid ester hydrolase ( Helical cap domain)"/>
    <property type="match status" value="1"/>
</dbReference>
<dbReference type="SUPFAM" id="SSF49785">
    <property type="entry name" value="Galactose-binding domain-like"/>
    <property type="match status" value="1"/>
</dbReference>
<dbReference type="GO" id="GO:0008239">
    <property type="term" value="F:dipeptidyl-peptidase activity"/>
    <property type="evidence" value="ECO:0007669"/>
    <property type="project" value="InterPro"/>
</dbReference>
<dbReference type="Proteomes" id="UP000664914">
    <property type="component" value="Chromosome"/>
</dbReference>
<proteinExistence type="predicted"/>
<dbReference type="SMART" id="SM00939">
    <property type="entry name" value="PepX_C"/>
    <property type="match status" value="1"/>
</dbReference>
<dbReference type="NCBIfam" id="TIGR00976">
    <property type="entry name" value="CocE_NonD"/>
    <property type="match status" value="1"/>
</dbReference>
<feature type="domain" description="Xaa-Pro dipeptidyl-peptidase C-terminal" evidence="2">
    <location>
        <begin position="308"/>
        <end position="557"/>
    </location>
</feature>
<name>A0A975D0W6_9SPHN</name>
<reference evidence="3" key="2">
    <citation type="submission" date="2021-04" db="EMBL/GenBank/DDBJ databases">
        <title>Isolation and genomic analysis of the ibuprofen-degrading bacterium Sphingomonas strain MPO218.</title>
        <authorList>
            <person name="Aulestia M."/>
            <person name="Flores A."/>
            <person name="Mangas E.L."/>
            <person name="Perez-Pulido A.J."/>
            <person name="Santero E."/>
            <person name="Camacho E.M."/>
        </authorList>
    </citation>
    <scope>NUCLEOTIDE SEQUENCE</scope>
    <source>
        <strain evidence="3">MPO218</strain>
    </source>
</reference>
<evidence type="ECO:0000313" key="3">
    <source>
        <dbReference type="EMBL" id="QTH20201.1"/>
    </source>
</evidence>